<evidence type="ECO:0008006" key="7">
    <source>
        <dbReference type="Google" id="ProtNLM"/>
    </source>
</evidence>
<dbReference type="SMART" id="SM00365">
    <property type="entry name" value="LRR_SD22"/>
    <property type="match status" value="1"/>
</dbReference>
<keyword evidence="6" id="KW-1185">Reference proteome</keyword>
<keyword evidence="3" id="KW-0175">Coiled coil</keyword>
<dbReference type="InterPro" id="IPR055320">
    <property type="entry name" value="CEP72-like"/>
</dbReference>
<dbReference type="Pfam" id="PF14580">
    <property type="entry name" value="LRR_9"/>
    <property type="match status" value="1"/>
</dbReference>
<feature type="compositionally biased region" description="Polar residues" evidence="4">
    <location>
        <begin position="215"/>
        <end position="225"/>
    </location>
</feature>
<dbReference type="Gene3D" id="3.80.10.10">
    <property type="entry name" value="Ribonuclease Inhibitor"/>
    <property type="match status" value="1"/>
</dbReference>
<dbReference type="PANTHER" id="PTHR23311">
    <property type="entry name" value="HEAT SHOCK REGULATED 2"/>
    <property type="match status" value="1"/>
</dbReference>
<dbReference type="EnsemblMetazoa" id="XM_019995130.1">
    <property type="protein sequence ID" value="XP_019850689.1"/>
    <property type="gene ID" value="LOC100634311"/>
</dbReference>
<dbReference type="Proteomes" id="UP000007879">
    <property type="component" value="Unassembled WGS sequence"/>
</dbReference>
<dbReference type="STRING" id="400682.A0A1X7V4C0"/>
<dbReference type="InterPro" id="IPR001611">
    <property type="entry name" value="Leu-rich_rpt"/>
</dbReference>
<dbReference type="PROSITE" id="PS51450">
    <property type="entry name" value="LRR"/>
    <property type="match status" value="1"/>
</dbReference>
<keyword evidence="1" id="KW-0433">Leucine-rich repeat</keyword>
<dbReference type="AlphaFoldDB" id="A0A1X7V4C0"/>
<dbReference type="EnsemblMetazoa" id="Aqu2.1.34858_001">
    <property type="protein sequence ID" value="Aqu2.1.34858_001"/>
    <property type="gene ID" value="Aqu2.1.34858"/>
</dbReference>
<evidence type="ECO:0000256" key="1">
    <source>
        <dbReference type="ARBA" id="ARBA00022614"/>
    </source>
</evidence>
<evidence type="ECO:0000313" key="5">
    <source>
        <dbReference type="EnsemblMetazoa" id="Aqu2.1.34858_001"/>
    </source>
</evidence>
<name>A0A1X7V4C0_AMPQE</name>
<evidence type="ECO:0000313" key="6">
    <source>
        <dbReference type="Proteomes" id="UP000007879"/>
    </source>
</evidence>
<dbReference type="eggNOG" id="KOG0531">
    <property type="taxonomic scope" value="Eukaryota"/>
</dbReference>
<proteinExistence type="predicted"/>
<gene>
    <name evidence="5" type="primary">100634311</name>
</gene>
<dbReference type="SUPFAM" id="SSF52058">
    <property type="entry name" value="L domain-like"/>
    <property type="match status" value="1"/>
</dbReference>
<evidence type="ECO:0000256" key="4">
    <source>
        <dbReference type="SAM" id="MobiDB-lite"/>
    </source>
</evidence>
<evidence type="ECO:0000256" key="2">
    <source>
        <dbReference type="ARBA" id="ARBA00022737"/>
    </source>
</evidence>
<sequence length="456" mass="52202">MAGSLVITEKWIKEKLNLKIDCLDVVRSLTLPGTYHQKITHLGRSLLAFTRLKHLDLSRNALESLEGLDHLKGLETLNIYYNNVPDLKEVFRLRHNTHLKEIDIRLNPVTQSSPDYRLFIIHMLLRLQILDDRKVTDEERKAALQYFDTDQAYELDRSIQKENTPPVKDSTPKTNHVQARMALTQSIAPLRSGLGTDTEELLKLFAERGDHLFTTGHTPTHSLPSQPLRRKILKATTPSPEKRKKPTGKQMNSPPTDTHRQPGYHFTPHPTAPMDTPKTETGLQTKDELLDDKEREILRLRERVRLLEERPEKELLQAAHKDMVELQKQCQALLDENAVLRETQPQKDFKSYVSNKAGIPPTSDMNVVLSNIVNQQDGIKETLSQVSHSLSQLLSHSSQLQSVVVMLQESHKSLVSSNHRLGQELAETKERHSQEVAQISKNYNTLRSLVQERLHI</sequence>
<organism evidence="5">
    <name type="scientific">Amphimedon queenslandica</name>
    <name type="common">Sponge</name>
    <dbReference type="NCBI Taxonomy" id="400682"/>
    <lineage>
        <taxon>Eukaryota</taxon>
        <taxon>Metazoa</taxon>
        <taxon>Porifera</taxon>
        <taxon>Demospongiae</taxon>
        <taxon>Heteroscleromorpha</taxon>
        <taxon>Haplosclerida</taxon>
        <taxon>Niphatidae</taxon>
        <taxon>Amphimedon</taxon>
    </lineage>
</organism>
<dbReference type="KEGG" id="aqu:100634311"/>
<dbReference type="InterPro" id="IPR032675">
    <property type="entry name" value="LRR_dom_sf"/>
</dbReference>
<reference evidence="6" key="1">
    <citation type="journal article" date="2010" name="Nature">
        <title>The Amphimedon queenslandica genome and the evolution of animal complexity.</title>
        <authorList>
            <person name="Srivastava M."/>
            <person name="Simakov O."/>
            <person name="Chapman J."/>
            <person name="Fahey B."/>
            <person name="Gauthier M.E."/>
            <person name="Mitros T."/>
            <person name="Richards G.S."/>
            <person name="Conaco C."/>
            <person name="Dacre M."/>
            <person name="Hellsten U."/>
            <person name="Larroux C."/>
            <person name="Putnam N.H."/>
            <person name="Stanke M."/>
            <person name="Adamska M."/>
            <person name="Darling A."/>
            <person name="Degnan S.M."/>
            <person name="Oakley T.H."/>
            <person name="Plachetzki D.C."/>
            <person name="Zhai Y."/>
            <person name="Adamski M."/>
            <person name="Calcino A."/>
            <person name="Cummins S.F."/>
            <person name="Goodstein D.M."/>
            <person name="Harris C."/>
            <person name="Jackson D.J."/>
            <person name="Leys S.P."/>
            <person name="Shu S."/>
            <person name="Woodcroft B.J."/>
            <person name="Vervoort M."/>
            <person name="Kosik K.S."/>
            <person name="Manning G."/>
            <person name="Degnan B.M."/>
            <person name="Rokhsar D.S."/>
        </authorList>
    </citation>
    <scope>NUCLEOTIDE SEQUENCE [LARGE SCALE GENOMIC DNA]</scope>
</reference>
<accession>A0A1X7V4C0</accession>
<feature type="region of interest" description="Disordered" evidence="4">
    <location>
        <begin position="215"/>
        <end position="290"/>
    </location>
</feature>
<evidence type="ECO:0000256" key="3">
    <source>
        <dbReference type="ARBA" id="ARBA00023054"/>
    </source>
</evidence>
<dbReference type="PANTHER" id="PTHR23311:SF5">
    <property type="entry name" value="CENTROSOMAL PROTEIN OF 72 KDA"/>
    <property type="match status" value="1"/>
</dbReference>
<dbReference type="InParanoid" id="A0A1X7V4C0"/>
<keyword evidence="2" id="KW-0677">Repeat</keyword>
<reference evidence="5" key="2">
    <citation type="submission" date="2017-05" db="UniProtKB">
        <authorList>
            <consortium name="EnsemblMetazoa"/>
        </authorList>
    </citation>
    <scope>IDENTIFICATION</scope>
</reference>
<protein>
    <recommendedName>
        <fullName evidence="7">U2A'/phosphoprotein 32 family A C-terminal domain-containing protein</fullName>
    </recommendedName>
</protein>
<dbReference type="OrthoDB" id="676979at2759"/>